<dbReference type="EMBL" id="JABSTU010000010">
    <property type="protein sequence ID" value="KAH8018278.1"/>
    <property type="molecule type" value="Genomic_DNA"/>
</dbReference>
<dbReference type="Proteomes" id="UP000821866">
    <property type="component" value="Chromosome 8"/>
</dbReference>
<proteinExistence type="predicted"/>
<feature type="compositionally biased region" description="Polar residues" evidence="1">
    <location>
        <begin position="166"/>
        <end position="179"/>
    </location>
</feature>
<protein>
    <submittedName>
        <fullName evidence="2">Uncharacterized protein</fullName>
    </submittedName>
</protein>
<feature type="region of interest" description="Disordered" evidence="1">
    <location>
        <begin position="230"/>
        <end position="256"/>
    </location>
</feature>
<accession>A0A9J6D914</accession>
<feature type="region of interest" description="Disordered" evidence="1">
    <location>
        <begin position="366"/>
        <end position="393"/>
    </location>
</feature>
<sequence length="393" mass="43366">MCPLCIVPDTLAYYLQEFQCHANHDMQPEDQTPRTNDDYLIEMWEAKLVLEDLGREGDHTLRAQWHGRPHPDGEEATFLPAQKGAQAAPENQSARRRPPPYSRRAALAQRIKHLDGPCAPLRTTRSEPALIRDDSVHVTRGNGVAQLCRTAACTTSGEEPTRLGAATQQPRATSNPTQRRISAEQVNAWDVLCGPARTKGRAALARRHTWQPECIVPQCDARVLAHQSRGRRRAATVGGEANQPEKNRPSIPGLGRPRLRARSFKAAQARIESCIRDGEPLDGFPNTCAGTHGQLRREPANKHYTAIHGMTCANHPSLHDAEGKKNAATKRTGSLRIPPTELRRSAVAATRAEAVHLIDLELGEELRRGTDGKAPQEEEAPRREAHLLASAYT</sequence>
<feature type="region of interest" description="Disordered" evidence="1">
    <location>
        <begin position="83"/>
        <end position="103"/>
    </location>
</feature>
<evidence type="ECO:0000313" key="2">
    <source>
        <dbReference type="EMBL" id="KAH8018278.1"/>
    </source>
</evidence>
<feature type="compositionally biased region" description="Basic and acidic residues" evidence="1">
    <location>
        <begin position="366"/>
        <end position="386"/>
    </location>
</feature>
<gene>
    <name evidence="2" type="ORF">HPB51_001096</name>
</gene>
<name>A0A9J6D914_RHIMP</name>
<reference evidence="2" key="2">
    <citation type="submission" date="2021-09" db="EMBL/GenBank/DDBJ databases">
        <authorList>
            <person name="Jia N."/>
            <person name="Wang J."/>
            <person name="Shi W."/>
            <person name="Du L."/>
            <person name="Sun Y."/>
            <person name="Zhan W."/>
            <person name="Jiang J."/>
            <person name="Wang Q."/>
            <person name="Zhang B."/>
            <person name="Ji P."/>
            <person name="Sakyi L.B."/>
            <person name="Cui X."/>
            <person name="Yuan T."/>
            <person name="Jiang B."/>
            <person name="Yang W."/>
            <person name="Lam T.T.-Y."/>
            <person name="Chang Q."/>
            <person name="Ding S."/>
            <person name="Wang X."/>
            <person name="Zhu J."/>
            <person name="Ruan X."/>
            <person name="Zhao L."/>
            <person name="Wei J."/>
            <person name="Que T."/>
            <person name="Du C."/>
            <person name="Cheng J."/>
            <person name="Dai P."/>
            <person name="Han X."/>
            <person name="Huang E."/>
            <person name="Gao Y."/>
            <person name="Liu J."/>
            <person name="Shao H."/>
            <person name="Ye R."/>
            <person name="Li L."/>
            <person name="Wei W."/>
            <person name="Wang X."/>
            <person name="Wang C."/>
            <person name="Huo Q."/>
            <person name="Li W."/>
            <person name="Guo W."/>
            <person name="Chen H."/>
            <person name="Chen S."/>
            <person name="Zhou L."/>
            <person name="Zhou L."/>
            <person name="Ni X."/>
            <person name="Tian J."/>
            <person name="Zhou Y."/>
            <person name="Sheng Y."/>
            <person name="Liu T."/>
            <person name="Pan Y."/>
            <person name="Xia L."/>
            <person name="Li J."/>
            <person name="Zhao F."/>
            <person name="Cao W."/>
        </authorList>
    </citation>
    <scope>NUCLEOTIDE SEQUENCE</scope>
    <source>
        <strain evidence="2">Rmic-2018</strain>
        <tissue evidence="2">Larvae</tissue>
    </source>
</reference>
<reference evidence="2" key="1">
    <citation type="journal article" date="2020" name="Cell">
        <title>Large-Scale Comparative Analyses of Tick Genomes Elucidate Their Genetic Diversity and Vector Capacities.</title>
        <authorList>
            <consortium name="Tick Genome and Microbiome Consortium (TIGMIC)"/>
            <person name="Jia N."/>
            <person name="Wang J."/>
            <person name="Shi W."/>
            <person name="Du L."/>
            <person name="Sun Y."/>
            <person name="Zhan W."/>
            <person name="Jiang J.F."/>
            <person name="Wang Q."/>
            <person name="Zhang B."/>
            <person name="Ji P."/>
            <person name="Bell-Sakyi L."/>
            <person name="Cui X.M."/>
            <person name="Yuan T.T."/>
            <person name="Jiang B.G."/>
            <person name="Yang W.F."/>
            <person name="Lam T.T."/>
            <person name="Chang Q.C."/>
            <person name="Ding S.J."/>
            <person name="Wang X.J."/>
            <person name="Zhu J.G."/>
            <person name="Ruan X.D."/>
            <person name="Zhao L."/>
            <person name="Wei J.T."/>
            <person name="Ye R.Z."/>
            <person name="Que T.C."/>
            <person name="Du C.H."/>
            <person name="Zhou Y.H."/>
            <person name="Cheng J.X."/>
            <person name="Dai P.F."/>
            <person name="Guo W.B."/>
            <person name="Han X.H."/>
            <person name="Huang E.J."/>
            <person name="Li L.F."/>
            <person name="Wei W."/>
            <person name="Gao Y.C."/>
            <person name="Liu J.Z."/>
            <person name="Shao H.Z."/>
            <person name="Wang X."/>
            <person name="Wang C.C."/>
            <person name="Yang T.C."/>
            <person name="Huo Q.B."/>
            <person name="Li W."/>
            <person name="Chen H.Y."/>
            <person name="Chen S.E."/>
            <person name="Zhou L.G."/>
            <person name="Ni X.B."/>
            <person name="Tian J.H."/>
            <person name="Sheng Y."/>
            <person name="Liu T."/>
            <person name="Pan Y.S."/>
            <person name="Xia L.Y."/>
            <person name="Li J."/>
            <person name="Zhao F."/>
            <person name="Cao W.C."/>
        </authorList>
    </citation>
    <scope>NUCLEOTIDE SEQUENCE</scope>
    <source>
        <strain evidence="2">Rmic-2018</strain>
    </source>
</reference>
<feature type="region of interest" description="Disordered" evidence="1">
    <location>
        <begin position="157"/>
        <end position="179"/>
    </location>
</feature>
<evidence type="ECO:0000256" key="1">
    <source>
        <dbReference type="SAM" id="MobiDB-lite"/>
    </source>
</evidence>
<keyword evidence="3" id="KW-1185">Reference proteome</keyword>
<organism evidence="2 3">
    <name type="scientific">Rhipicephalus microplus</name>
    <name type="common">Cattle tick</name>
    <name type="synonym">Boophilus microplus</name>
    <dbReference type="NCBI Taxonomy" id="6941"/>
    <lineage>
        <taxon>Eukaryota</taxon>
        <taxon>Metazoa</taxon>
        <taxon>Ecdysozoa</taxon>
        <taxon>Arthropoda</taxon>
        <taxon>Chelicerata</taxon>
        <taxon>Arachnida</taxon>
        <taxon>Acari</taxon>
        <taxon>Parasitiformes</taxon>
        <taxon>Ixodida</taxon>
        <taxon>Ixodoidea</taxon>
        <taxon>Ixodidae</taxon>
        <taxon>Rhipicephalinae</taxon>
        <taxon>Rhipicephalus</taxon>
        <taxon>Boophilus</taxon>
    </lineage>
</organism>
<dbReference type="AlphaFoldDB" id="A0A9J6D914"/>
<evidence type="ECO:0000313" key="3">
    <source>
        <dbReference type="Proteomes" id="UP000821866"/>
    </source>
</evidence>
<comment type="caution">
    <text evidence="2">The sequence shown here is derived from an EMBL/GenBank/DDBJ whole genome shotgun (WGS) entry which is preliminary data.</text>
</comment>